<keyword evidence="5" id="KW-1185">Reference proteome</keyword>
<dbReference type="PANTHER" id="PTHR33172:SF104">
    <property type="entry name" value="OS02G0227100 PROTEIN"/>
    <property type="match status" value="1"/>
</dbReference>
<evidence type="ECO:0000256" key="3">
    <source>
        <dbReference type="SAM" id="MobiDB-lite"/>
    </source>
</evidence>
<sequence>MAEPCNLPSHRLFLCQDDSCNEQGGDPSESASFSGASSGSLYSSASNLSDDAASCPSGHPHDYEPSSASSSTLQLDDEGPVYDLSSLLAQLPVRKGLSKYYQGKSQSFTSISDATCVQDLAKKISYSKRMKACKSYSAGLDMKQRSNNLPRPCNKVIAKRASNGSAARVMSRTSNNRHSYSGSKPSTHQNKRDAQIHIGL</sequence>
<evidence type="ECO:0000256" key="2">
    <source>
        <dbReference type="ARBA" id="ARBA00023242"/>
    </source>
</evidence>
<feature type="region of interest" description="Disordered" evidence="3">
    <location>
        <begin position="18"/>
        <end position="75"/>
    </location>
</feature>
<dbReference type="AlphaFoldDB" id="A0A8T0X6A2"/>
<feature type="compositionally biased region" description="Polar residues" evidence="3">
    <location>
        <begin position="171"/>
        <end position="188"/>
    </location>
</feature>
<organism evidence="4 5">
    <name type="scientific">Panicum virgatum</name>
    <name type="common">Blackwell switchgrass</name>
    <dbReference type="NCBI Taxonomy" id="38727"/>
    <lineage>
        <taxon>Eukaryota</taxon>
        <taxon>Viridiplantae</taxon>
        <taxon>Streptophyta</taxon>
        <taxon>Embryophyta</taxon>
        <taxon>Tracheophyta</taxon>
        <taxon>Spermatophyta</taxon>
        <taxon>Magnoliopsida</taxon>
        <taxon>Liliopsida</taxon>
        <taxon>Poales</taxon>
        <taxon>Poaceae</taxon>
        <taxon>PACMAD clade</taxon>
        <taxon>Panicoideae</taxon>
        <taxon>Panicodae</taxon>
        <taxon>Paniceae</taxon>
        <taxon>Panicinae</taxon>
        <taxon>Panicum</taxon>
        <taxon>Panicum sect. Hiantes</taxon>
    </lineage>
</organism>
<feature type="compositionally biased region" description="Low complexity" evidence="3">
    <location>
        <begin position="28"/>
        <end position="54"/>
    </location>
</feature>
<feature type="region of interest" description="Disordered" evidence="3">
    <location>
        <begin position="162"/>
        <end position="200"/>
    </location>
</feature>
<keyword evidence="2" id="KW-0539">Nucleus</keyword>
<accession>A0A8T0X6A2</accession>
<dbReference type="PANTHER" id="PTHR33172">
    <property type="entry name" value="OS08G0516900 PROTEIN"/>
    <property type="match status" value="1"/>
</dbReference>
<dbReference type="Proteomes" id="UP000823388">
    <property type="component" value="Chromosome 1K"/>
</dbReference>
<dbReference type="OrthoDB" id="1938584at2759"/>
<reference evidence="4" key="1">
    <citation type="submission" date="2020-05" db="EMBL/GenBank/DDBJ databases">
        <title>WGS assembly of Panicum virgatum.</title>
        <authorList>
            <person name="Lovell J.T."/>
            <person name="Jenkins J."/>
            <person name="Shu S."/>
            <person name="Juenger T.E."/>
            <person name="Schmutz J."/>
        </authorList>
    </citation>
    <scope>NUCLEOTIDE SEQUENCE</scope>
    <source>
        <strain evidence="4">AP13</strain>
    </source>
</reference>
<dbReference type="InterPro" id="IPR051992">
    <property type="entry name" value="OxStress_Response_Reg"/>
</dbReference>
<gene>
    <name evidence="4" type="ORF">PVAP13_1KG050200</name>
</gene>
<dbReference type="GO" id="GO:0006950">
    <property type="term" value="P:response to stress"/>
    <property type="evidence" value="ECO:0007669"/>
    <property type="project" value="UniProtKB-ARBA"/>
</dbReference>
<evidence type="ECO:0000256" key="1">
    <source>
        <dbReference type="ARBA" id="ARBA00004123"/>
    </source>
</evidence>
<evidence type="ECO:0008006" key="6">
    <source>
        <dbReference type="Google" id="ProtNLM"/>
    </source>
</evidence>
<evidence type="ECO:0000313" key="5">
    <source>
        <dbReference type="Proteomes" id="UP000823388"/>
    </source>
</evidence>
<feature type="compositionally biased region" description="Basic and acidic residues" evidence="3">
    <location>
        <begin position="190"/>
        <end position="200"/>
    </location>
</feature>
<protein>
    <recommendedName>
        <fullName evidence="6">Oxidative stress 3</fullName>
    </recommendedName>
</protein>
<evidence type="ECO:0000313" key="4">
    <source>
        <dbReference type="EMBL" id="KAG2657191.1"/>
    </source>
</evidence>
<dbReference type="EMBL" id="CM029037">
    <property type="protein sequence ID" value="KAG2657191.1"/>
    <property type="molecule type" value="Genomic_DNA"/>
</dbReference>
<comment type="subcellular location">
    <subcellularLocation>
        <location evidence="1">Nucleus</location>
    </subcellularLocation>
</comment>
<name>A0A8T0X6A2_PANVG</name>
<proteinExistence type="predicted"/>
<comment type="caution">
    <text evidence="4">The sequence shown here is derived from an EMBL/GenBank/DDBJ whole genome shotgun (WGS) entry which is preliminary data.</text>
</comment>
<dbReference type="GO" id="GO:0005634">
    <property type="term" value="C:nucleus"/>
    <property type="evidence" value="ECO:0007669"/>
    <property type="project" value="UniProtKB-SubCell"/>
</dbReference>